<sequence length="97" mass="10957">MANSMAALECKVTDIKRDVSSNATRIEEAERCIHEAEKTLEKTDAAIISATKQIAYLESKTDDLENRGRRKNLRIFVIREGAEGKQSLFDFVNDKLP</sequence>
<dbReference type="InterPro" id="IPR004244">
    <property type="entry name" value="Transposase_22"/>
</dbReference>
<feature type="coiled-coil region" evidence="1">
    <location>
        <begin position="26"/>
        <end position="53"/>
    </location>
</feature>
<dbReference type="SUPFAM" id="SSF57997">
    <property type="entry name" value="Tropomyosin"/>
    <property type="match status" value="1"/>
</dbReference>
<reference evidence="2" key="1">
    <citation type="submission" date="2014-11" db="EMBL/GenBank/DDBJ databases">
        <authorList>
            <person name="Amaro Gonzalez C."/>
        </authorList>
    </citation>
    <scope>NUCLEOTIDE SEQUENCE</scope>
</reference>
<evidence type="ECO:0000313" key="2">
    <source>
        <dbReference type="EMBL" id="JAH91157.1"/>
    </source>
</evidence>
<protein>
    <submittedName>
        <fullName evidence="2">Uncharacterized protein</fullName>
    </submittedName>
</protein>
<dbReference type="EMBL" id="GBXM01017420">
    <property type="protein sequence ID" value="JAH91157.1"/>
    <property type="molecule type" value="Transcribed_RNA"/>
</dbReference>
<reference evidence="2" key="2">
    <citation type="journal article" date="2015" name="Fish Shellfish Immunol.">
        <title>Early steps in the European eel (Anguilla anguilla)-Vibrio vulnificus interaction in the gills: Role of the RtxA13 toxin.</title>
        <authorList>
            <person name="Callol A."/>
            <person name="Pajuelo D."/>
            <person name="Ebbesson L."/>
            <person name="Teles M."/>
            <person name="MacKenzie S."/>
            <person name="Amaro C."/>
        </authorList>
    </citation>
    <scope>NUCLEOTIDE SEQUENCE</scope>
</reference>
<dbReference type="PANTHER" id="PTHR11505">
    <property type="entry name" value="L1 TRANSPOSABLE ELEMENT-RELATED"/>
    <property type="match status" value="1"/>
</dbReference>
<proteinExistence type="predicted"/>
<keyword evidence="1" id="KW-0175">Coiled coil</keyword>
<dbReference type="AlphaFoldDB" id="A0A0E9WLC7"/>
<dbReference type="Gene3D" id="1.20.5.340">
    <property type="match status" value="1"/>
</dbReference>
<organism evidence="2">
    <name type="scientific">Anguilla anguilla</name>
    <name type="common">European freshwater eel</name>
    <name type="synonym">Muraena anguilla</name>
    <dbReference type="NCBI Taxonomy" id="7936"/>
    <lineage>
        <taxon>Eukaryota</taxon>
        <taxon>Metazoa</taxon>
        <taxon>Chordata</taxon>
        <taxon>Craniata</taxon>
        <taxon>Vertebrata</taxon>
        <taxon>Euteleostomi</taxon>
        <taxon>Actinopterygii</taxon>
        <taxon>Neopterygii</taxon>
        <taxon>Teleostei</taxon>
        <taxon>Anguilliformes</taxon>
        <taxon>Anguillidae</taxon>
        <taxon>Anguilla</taxon>
    </lineage>
</organism>
<name>A0A0E9WLC7_ANGAN</name>
<accession>A0A0E9WLC7</accession>
<evidence type="ECO:0000256" key="1">
    <source>
        <dbReference type="SAM" id="Coils"/>
    </source>
</evidence>